<accession>A0A9D2B0E7</accession>
<dbReference type="EMBL" id="DXEV01000106">
    <property type="protein sequence ID" value="HIX56932.1"/>
    <property type="molecule type" value="Genomic_DNA"/>
</dbReference>
<dbReference type="AlphaFoldDB" id="A0A9D2B0E7"/>
<sequence length="415" mass="46826">MAQLTFVIQTPLTFGDEHKNLLKMLEKLQGNRLHQVARLVFIGPAAVLSVTPLYLERLLSMVDFSEYSEDVGDDADEVFAQFLPPEMRASYLEMENSYQDIEAEMVQFAIAEVEYMAAQQQAMAEMYCKVANKLHCEVLVHDLAALHYNITSVMLHENWKFISTNELMSILFPKSSNGEVEGVSAQSAQDERVVFYSYKGCCKNIGDLFAEQSSQSLIFPKKLNAPHKGKGVKGTKGSGAASQRAGATAQQAGAHGANGQVQKANGAEPDFTVFFSFPLYFVCEFDSAMAANTDKRAVNVDWANVWEEWWCVYYGLMLLYFAQKAGHKVQACFSANLGEFMDEDDQEDLDDIKFPFQLRDRIKQVANSGVPFFFSGPKNFKTLLKKQLPFLQLSEVDFKQVRAMLRYKNMPMFVF</sequence>
<reference evidence="2" key="2">
    <citation type="submission" date="2021-04" db="EMBL/GenBank/DDBJ databases">
        <authorList>
            <person name="Gilroy R."/>
        </authorList>
    </citation>
    <scope>NUCLEOTIDE SEQUENCE</scope>
    <source>
        <strain evidence="2">USASDec5-558</strain>
    </source>
</reference>
<gene>
    <name evidence="2" type="ORF">H9850_05625</name>
</gene>
<feature type="compositionally biased region" description="Low complexity" evidence="1">
    <location>
        <begin position="238"/>
        <end position="261"/>
    </location>
</feature>
<name>A0A9D2B0E7_9GAMM</name>
<evidence type="ECO:0000313" key="3">
    <source>
        <dbReference type="Proteomes" id="UP000886829"/>
    </source>
</evidence>
<organism evidence="2 3">
    <name type="scientific">Candidatus Anaerobiospirillum pullistercoris</name>
    <dbReference type="NCBI Taxonomy" id="2838452"/>
    <lineage>
        <taxon>Bacteria</taxon>
        <taxon>Pseudomonadati</taxon>
        <taxon>Pseudomonadota</taxon>
        <taxon>Gammaproteobacteria</taxon>
        <taxon>Aeromonadales</taxon>
        <taxon>Succinivibrionaceae</taxon>
        <taxon>Anaerobiospirillum</taxon>
    </lineage>
</organism>
<protein>
    <submittedName>
        <fullName evidence="2">Uncharacterized protein</fullName>
    </submittedName>
</protein>
<dbReference type="Proteomes" id="UP000886829">
    <property type="component" value="Unassembled WGS sequence"/>
</dbReference>
<comment type="caution">
    <text evidence="2">The sequence shown here is derived from an EMBL/GenBank/DDBJ whole genome shotgun (WGS) entry which is preliminary data.</text>
</comment>
<feature type="region of interest" description="Disordered" evidence="1">
    <location>
        <begin position="228"/>
        <end position="261"/>
    </location>
</feature>
<reference evidence="2" key="1">
    <citation type="journal article" date="2021" name="PeerJ">
        <title>Extensive microbial diversity within the chicken gut microbiome revealed by metagenomics and culture.</title>
        <authorList>
            <person name="Gilroy R."/>
            <person name="Ravi A."/>
            <person name="Getino M."/>
            <person name="Pursley I."/>
            <person name="Horton D.L."/>
            <person name="Alikhan N.F."/>
            <person name="Baker D."/>
            <person name="Gharbi K."/>
            <person name="Hall N."/>
            <person name="Watson M."/>
            <person name="Adriaenssens E.M."/>
            <person name="Foster-Nyarko E."/>
            <person name="Jarju S."/>
            <person name="Secka A."/>
            <person name="Antonio M."/>
            <person name="Oren A."/>
            <person name="Chaudhuri R.R."/>
            <person name="La Ragione R."/>
            <person name="Hildebrand F."/>
            <person name="Pallen M.J."/>
        </authorList>
    </citation>
    <scope>NUCLEOTIDE SEQUENCE</scope>
    <source>
        <strain evidence="2">USASDec5-558</strain>
    </source>
</reference>
<evidence type="ECO:0000256" key="1">
    <source>
        <dbReference type="SAM" id="MobiDB-lite"/>
    </source>
</evidence>
<evidence type="ECO:0000313" key="2">
    <source>
        <dbReference type="EMBL" id="HIX56932.1"/>
    </source>
</evidence>
<proteinExistence type="predicted"/>